<gene>
    <name evidence="14" type="primary">LOC100375869</name>
</gene>
<dbReference type="SMART" id="SM00382">
    <property type="entry name" value="AAA"/>
    <property type="match status" value="2"/>
</dbReference>
<keyword evidence="8 11" id="KW-1133">Transmembrane helix</keyword>
<proteinExistence type="inferred from homology"/>
<keyword evidence="3" id="KW-0813">Transport</keyword>
<feature type="transmembrane region" description="Helical" evidence="11">
    <location>
        <begin position="106"/>
        <end position="127"/>
    </location>
</feature>
<keyword evidence="9 11" id="KW-0472">Membrane</keyword>
<feature type="compositionally biased region" description="Acidic residues" evidence="10">
    <location>
        <begin position="607"/>
        <end position="616"/>
    </location>
</feature>
<feature type="domain" description="ABC transporter" evidence="12">
    <location>
        <begin position="1430"/>
        <end position="1665"/>
    </location>
</feature>
<feature type="transmembrane region" description="Helical" evidence="11">
    <location>
        <begin position="147"/>
        <end position="171"/>
    </location>
</feature>
<evidence type="ECO:0000313" key="14">
    <source>
        <dbReference type="RefSeq" id="XP_006817327.1"/>
    </source>
</evidence>
<feature type="transmembrane region" description="Helical" evidence="11">
    <location>
        <begin position="1282"/>
        <end position="1304"/>
    </location>
</feature>
<dbReference type="PANTHER" id="PTHR19229">
    <property type="entry name" value="ATP-BINDING CASSETTE TRANSPORTER SUBFAMILY A ABCA"/>
    <property type="match status" value="1"/>
</dbReference>
<comment type="subcellular location">
    <subcellularLocation>
        <location evidence="1">Membrane</location>
        <topology evidence="1">Multi-pass membrane protein</topology>
    </subcellularLocation>
</comment>
<evidence type="ECO:0000256" key="2">
    <source>
        <dbReference type="ARBA" id="ARBA00008869"/>
    </source>
</evidence>
<dbReference type="SUPFAM" id="SSF52540">
    <property type="entry name" value="P-loop containing nucleoside triphosphate hydrolases"/>
    <property type="match status" value="2"/>
</dbReference>
<organism evidence="13 14">
    <name type="scientific">Saccoglossus kowalevskii</name>
    <name type="common">Acorn worm</name>
    <dbReference type="NCBI Taxonomy" id="10224"/>
    <lineage>
        <taxon>Eukaryota</taxon>
        <taxon>Metazoa</taxon>
        <taxon>Hemichordata</taxon>
        <taxon>Enteropneusta</taxon>
        <taxon>Harrimaniidae</taxon>
        <taxon>Saccoglossus</taxon>
    </lineage>
</organism>
<feature type="domain" description="ABC transporter" evidence="12">
    <location>
        <begin position="396"/>
        <end position="586"/>
    </location>
</feature>
<reference evidence="14" key="1">
    <citation type="submission" date="2025-08" db="UniProtKB">
        <authorList>
            <consortium name="RefSeq"/>
        </authorList>
    </citation>
    <scope>IDENTIFICATION</scope>
    <source>
        <tissue evidence="14">Testes</tissue>
    </source>
</reference>
<evidence type="ECO:0000256" key="3">
    <source>
        <dbReference type="ARBA" id="ARBA00022448"/>
    </source>
</evidence>
<keyword evidence="4 11" id="KW-0812">Transmembrane</keyword>
<dbReference type="InterPro" id="IPR027417">
    <property type="entry name" value="P-loop_NTPase"/>
</dbReference>
<dbReference type="PROSITE" id="PS50893">
    <property type="entry name" value="ABC_TRANSPORTER_2"/>
    <property type="match status" value="2"/>
</dbReference>
<evidence type="ECO:0000256" key="1">
    <source>
        <dbReference type="ARBA" id="ARBA00004141"/>
    </source>
</evidence>
<dbReference type="InterPro" id="IPR013525">
    <property type="entry name" value="ABC2_TM"/>
</dbReference>
<comment type="similarity">
    <text evidence="2">Belongs to the ABC transporter superfamily. ABCA family.</text>
</comment>
<dbReference type="GeneID" id="100375869"/>
<feature type="transmembrane region" description="Helical" evidence="11">
    <location>
        <begin position="1370"/>
        <end position="1393"/>
    </location>
</feature>
<dbReference type="RefSeq" id="XP_006817327.1">
    <property type="nucleotide sequence ID" value="XM_006817264.1"/>
</dbReference>
<keyword evidence="6" id="KW-0547">Nucleotide-binding</keyword>
<protein>
    <submittedName>
        <fullName evidence="14">ATP-binding cassette sub-family A member 2-like</fullName>
    </submittedName>
</protein>
<feature type="transmembrane region" description="Helical" evidence="11">
    <location>
        <begin position="1254"/>
        <end position="1276"/>
    </location>
</feature>
<evidence type="ECO:0000256" key="5">
    <source>
        <dbReference type="ARBA" id="ARBA00022737"/>
    </source>
</evidence>
<feature type="transmembrane region" description="Helical" evidence="11">
    <location>
        <begin position="885"/>
        <end position="907"/>
    </location>
</feature>
<feature type="transmembrane region" description="Helical" evidence="11">
    <location>
        <begin position="1316"/>
        <end position="1337"/>
    </location>
</feature>
<evidence type="ECO:0000256" key="9">
    <source>
        <dbReference type="ARBA" id="ARBA00023136"/>
    </source>
</evidence>
<feature type="transmembrane region" description="Helical" evidence="11">
    <location>
        <begin position="212"/>
        <end position="233"/>
    </location>
</feature>
<keyword evidence="7" id="KW-0067">ATP-binding</keyword>
<evidence type="ECO:0000256" key="8">
    <source>
        <dbReference type="ARBA" id="ARBA00022989"/>
    </source>
</evidence>
<dbReference type="Proteomes" id="UP000694865">
    <property type="component" value="Unplaced"/>
</dbReference>
<evidence type="ECO:0000313" key="13">
    <source>
        <dbReference type="Proteomes" id="UP000694865"/>
    </source>
</evidence>
<evidence type="ECO:0000256" key="7">
    <source>
        <dbReference type="ARBA" id="ARBA00022840"/>
    </source>
</evidence>
<feature type="region of interest" description="Disordered" evidence="10">
    <location>
        <begin position="607"/>
        <end position="628"/>
    </location>
</feature>
<dbReference type="Gene3D" id="3.40.50.300">
    <property type="entry name" value="P-loop containing nucleotide triphosphate hydrolases"/>
    <property type="match status" value="3"/>
</dbReference>
<evidence type="ECO:0000256" key="4">
    <source>
        <dbReference type="ARBA" id="ARBA00022692"/>
    </source>
</evidence>
<dbReference type="InterPro" id="IPR003593">
    <property type="entry name" value="AAA+_ATPase"/>
</dbReference>
<evidence type="ECO:0000259" key="12">
    <source>
        <dbReference type="PROSITE" id="PS50893"/>
    </source>
</evidence>
<dbReference type="InterPro" id="IPR056264">
    <property type="entry name" value="R2_ABCA1-4-like"/>
</dbReference>
<dbReference type="Pfam" id="PF12698">
    <property type="entry name" value="ABC2_membrane_3"/>
    <property type="match status" value="2"/>
</dbReference>
<name>A0ABM0MBD6_SACKO</name>
<evidence type="ECO:0000256" key="11">
    <source>
        <dbReference type="SAM" id="Phobius"/>
    </source>
</evidence>
<dbReference type="InterPro" id="IPR003439">
    <property type="entry name" value="ABC_transporter-like_ATP-bd"/>
</dbReference>
<feature type="transmembrane region" description="Helical" evidence="11">
    <location>
        <begin position="1224"/>
        <end position="1242"/>
    </location>
</feature>
<dbReference type="Pfam" id="PF00005">
    <property type="entry name" value="ABC_tran"/>
    <property type="match status" value="2"/>
</dbReference>
<accession>A0ABM0MBD6</accession>
<evidence type="ECO:0000256" key="10">
    <source>
        <dbReference type="SAM" id="MobiDB-lite"/>
    </source>
</evidence>
<keyword evidence="13" id="KW-1185">Reference proteome</keyword>
<feature type="transmembrane region" description="Helical" evidence="11">
    <location>
        <begin position="292"/>
        <end position="313"/>
    </location>
</feature>
<dbReference type="PANTHER" id="PTHR19229:SF36">
    <property type="entry name" value="ATP-BINDING CASSETTE SUB-FAMILY A MEMBER 2"/>
    <property type="match status" value="1"/>
</dbReference>
<sequence length="1801" mass="202473">MATTGLVFKVDEHGKLPPHVIYKIRQNSSFTDNTNLVREKYWTPGPNHARSVRYYQFAFVLIQDIIERAIIDKRVNRTVVEPGSYVQEFPYPCYIQDRFLFVIEHMFPIVMIISWVYYVAMLTQSIVYEKEQRLKEVMKMMGLSNAVHWVAWFITSFLEMSITIISLVCILKYGKVLTYSNPVIIWMFLSIFAIATIMFCFMVSSLFSKAKLAAACAGILYFISYVPYLYIALREEVVGEAIPFVSKSFASMLSTSAFGIGAKYFALYEEEGVGLQWSNLGRSPLEQDQFNLLHIMLIMIGDASLYFVVTWYVEAVHPGSYGLPRPWYFPFQKSYWFGHGSTESTQISFTSCFQFKRNNYNSLSVMEEDQACAMATASQDEDSKMEEEPVHLPLGVCIDKLVKVYKTGKLAVNKLSLNLYEGQITSFLGHNGAGKTTSMSILTGLIPPTSGTAVIYGHDIKTDMLQIRQSLGMCPQHNALFEKLTVEEHIWFYAKLKGTSSSDIDKEKNGLDEPTAGVDPYARRAIWDLLMKYKHGRTILLSTHHMDEADLLGDRIAIIANGQLKCCGSSLFLKSNYGNGYKLTIVKKPTDYTSADNTSMENLIELDDSSDVDDDNSQSRRPDVSSLTSYNSCTESVVTEFIQKDIPSATLTAENHHELSYVLPSEAAKKGTFEKLFDNLNDHIGELCISSYGLTDTSLEEVFMKVTQGSNSISDEDAMDKETFSLLSNSMATSPQNCIAVNSSRAQGTPETPGRSVRLCQSVRYSPPNASSLSTSDLSLSPVHPVNVEMCENVVEPTDDTGDVTLDEVYQRQLGEVEPLLNFGESLSQDIVNESNSDNSSGDPRPNQCLEGAGSYKLTGFSLTITQFVGLLLKRFHHSKRNWKGLFSQLLLPALFICIAMTVALLAPQVGDLPPLVLSPSQYHQLEHPEGNYIPYNNEAKYGSHYTVYKSPDGDAGPAKLASTLEISVGATCVLADTNKTDYYSVLKANSTLYFDKVLSDYDSMCLKSFYHHGILSFDYVSLSSRPAPVVHPLGPSPEDNIYEVDYMDYNTNNNETIQITEIPCQCAKDGHGFICPVEVGEPEPPTHRVITADIMLDVSGRNVSEYFLYTSDKYKLHRYGALSFGNVRPFVPPDFGGVVPVIYRKLAVRNSAVAWHNHKGFHSMPTYLNALNNAILRANLDPAVHGNPSAYGITVINHPMNKTSTRLSTEYINMRVYEVMNDLNYLVPAACCISILLLFDVPAYTSSTNLPAVILLFLLYGWSITPMMYTASFYFDVPSTAYVFLIVINLFTGITTVVAAFFLELFSDDKDLKQIGTTLNAIFLMFPNYCLGRGLMDVAYNDYFNEYYYRIGAFDKMHTPFEWQLTSRMLVVMAIEGLVFFVLTLLIEYRFFIKPRKLLLSRQSLPDEDEDVAKERQRVMRGDADNDLLKLHNLTKVYKTRRSGRHLAVDRVCLGVPQGECFGLLGVNGAGKTTTFKMLTGDELITRGEAFLNGHNIATEIHSVHQNIGYCPQFDALFDELTAKEHLMLYARLRGIPHHEQKQVVDWALRKLALLQYADKPAGTFSGGNKRKLSTAIALLGHPPVIFMDEPTTGMDPHSRRFLWDLILNIIKGGRSVILTSHSMEECEALCTRLAIMVNGHFKCLGSIQHLKNRFGDGYTITIRVKGGSRPNLQPVVRYFARNFPSAILKEKHHNMVQYDLKSEDNVSLATIFSQMKVMEDLLNIEDYSVSQTTLDNVFINFAKLQCEGGADDSPVITRRVPTELQDLLNEEYLQDEDSEDFTVRFDERESHLAFNMEIV</sequence>
<dbReference type="InterPro" id="IPR026082">
    <property type="entry name" value="ABCA"/>
</dbReference>
<keyword evidence="5" id="KW-0677">Repeat</keyword>
<evidence type="ECO:0000256" key="6">
    <source>
        <dbReference type="ARBA" id="ARBA00022741"/>
    </source>
</evidence>
<dbReference type="CDD" id="cd03263">
    <property type="entry name" value="ABC_subfamily_A"/>
    <property type="match status" value="2"/>
</dbReference>
<feature type="transmembrane region" description="Helical" evidence="11">
    <location>
        <begin position="183"/>
        <end position="206"/>
    </location>
</feature>
<dbReference type="Pfam" id="PF23321">
    <property type="entry name" value="R1_ABCA1"/>
    <property type="match status" value="1"/>
</dbReference>